<evidence type="ECO:0008006" key="3">
    <source>
        <dbReference type="Google" id="ProtNLM"/>
    </source>
</evidence>
<accession>A0A8J8MS40</accession>
<evidence type="ECO:0000313" key="2">
    <source>
        <dbReference type="Proteomes" id="UP000679284"/>
    </source>
</evidence>
<dbReference type="AlphaFoldDB" id="A0A8J8MS40"/>
<dbReference type="KEGG" id="fap:GR316_05020"/>
<proteinExistence type="predicted"/>
<gene>
    <name evidence="1" type="ORF">GR316_05020</name>
</gene>
<dbReference type="Proteomes" id="UP000679284">
    <property type="component" value="Chromosome"/>
</dbReference>
<dbReference type="RefSeq" id="WP_211784932.1">
    <property type="nucleotide sequence ID" value="NZ_CP047289.1"/>
</dbReference>
<dbReference type="Pfam" id="PF11316">
    <property type="entry name" value="Rhamno_transf"/>
    <property type="match status" value="1"/>
</dbReference>
<reference evidence="1" key="1">
    <citation type="submission" date="2020-01" db="EMBL/GenBank/DDBJ databases">
        <authorList>
            <person name="Yang Y."/>
            <person name="Kwon Y.M."/>
        </authorList>
    </citation>
    <scope>NUCLEOTIDE SEQUENCE</scope>
    <source>
        <strain evidence="1">PG104</strain>
    </source>
</reference>
<organism evidence="1 2">
    <name type="scientific">Falsirhodobacter algicola</name>
    <dbReference type="NCBI Taxonomy" id="2692330"/>
    <lineage>
        <taxon>Bacteria</taxon>
        <taxon>Pseudomonadati</taxon>
        <taxon>Pseudomonadota</taxon>
        <taxon>Alphaproteobacteria</taxon>
        <taxon>Rhodobacterales</taxon>
        <taxon>Paracoccaceae</taxon>
        <taxon>Falsirhodobacter</taxon>
    </lineage>
</organism>
<keyword evidence="2" id="KW-1185">Reference proteome</keyword>
<sequence>MFGVTRFNLVTQRTLGSFRATKGKTLEEAKALVFRPESLQKRLEMFKAFCLSTYRELSANRDNLHGLILISEDLPQPFRDQLEEACADVPHVLIVPVADDQGSNDVVPPIVHRIAGTGRVYTFRYDDDDALPRDYADKVEKIAASIAPGTVISFNNGFSISRVGEDAYGFRIRRYPLNAFGLGILSDMADLKTVFQLGPHTKITLPVHHDTTSIGYACTVHADNDSRVGEMKSEIVSGDHVIAQMQDLFPHITAEGLKVLTFRRPSDFEPA</sequence>
<dbReference type="EMBL" id="CP047289">
    <property type="protein sequence ID" value="QUS35686.1"/>
    <property type="molecule type" value="Genomic_DNA"/>
</dbReference>
<name>A0A8J8MS40_9RHOB</name>
<evidence type="ECO:0000313" key="1">
    <source>
        <dbReference type="EMBL" id="QUS35686.1"/>
    </source>
</evidence>
<dbReference type="InterPro" id="IPR021466">
    <property type="entry name" value="Put_rhamnosyl_transferase"/>
</dbReference>
<protein>
    <recommendedName>
        <fullName evidence="3">Rhamnosyl transferase</fullName>
    </recommendedName>
</protein>